<dbReference type="EMBL" id="CP009170">
    <property type="protein sequence ID" value="AIS53410.1"/>
    <property type="molecule type" value="Genomic_DNA"/>
</dbReference>
<dbReference type="InterPro" id="IPR014239">
    <property type="entry name" value="YpeB_PepSY1-2"/>
</dbReference>
<keyword evidence="5" id="KW-1185">Reference proteome</keyword>
<evidence type="ECO:0000259" key="3">
    <source>
        <dbReference type="Pfam" id="PF20769"/>
    </source>
</evidence>
<dbReference type="KEGG" id="tki:TKV_c22820"/>
<protein>
    <submittedName>
        <fullName evidence="4">Germination protein YpeB</fullName>
    </submittedName>
</protein>
<reference evidence="5" key="1">
    <citation type="journal article" date="2015" name="Genome Announc.">
        <title>Whole-Genome Sequences of 80 Environmental and Clinical Isolates of Burkholderia pseudomallei.</title>
        <authorList>
            <person name="Johnson S.L."/>
            <person name="Baker A.L."/>
            <person name="Chain P.S."/>
            <person name="Currie B.J."/>
            <person name="Daligault H.E."/>
            <person name="Davenport K.W."/>
            <person name="Davis C.B."/>
            <person name="Inglis T.J."/>
            <person name="Kaestli M."/>
            <person name="Koren S."/>
            <person name="Mayo M."/>
            <person name="Merritt A.J."/>
            <person name="Price E.P."/>
            <person name="Sarovich D.S."/>
            <person name="Warner J."/>
            <person name="Rosovitz M.J."/>
        </authorList>
    </citation>
    <scope>NUCLEOTIDE SEQUENCE [LARGE SCALE GENOMIC DNA]</scope>
    <source>
        <strain evidence="5">DSM 2030</strain>
    </source>
</reference>
<dbReference type="OrthoDB" id="2372097at2"/>
<gene>
    <name evidence="4" type="primary">ypeB</name>
    <name evidence="4" type="ORF">TKV_c22820</name>
</gene>
<feature type="domain" description="Sporulation protein YpeB PepSY1 and PepSY2" evidence="2">
    <location>
        <begin position="180"/>
        <end position="367"/>
    </location>
</feature>
<dbReference type="InterPro" id="IPR048402">
    <property type="entry name" value="YpeB_N"/>
</dbReference>
<feature type="domain" description="PepSY" evidence="1">
    <location>
        <begin position="371"/>
        <end position="431"/>
    </location>
</feature>
<dbReference type="Pfam" id="PF03413">
    <property type="entry name" value="PepSY"/>
    <property type="match status" value="1"/>
</dbReference>
<dbReference type="STRING" id="2325.TKV_c22820"/>
<feature type="domain" description="Sporulation protein YpeB N-terminal" evidence="3">
    <location>
        <begin position="27"/>
        <end position="155"/>
    </location>
</feature>
<dbReference type="eggNOG" id="COG2959">
    <property type="taxonomic scope" value="Bacteria"/>
</dbReference>
<dbReference type="InterPro" id="IPR025711">
    <property type="entry name" value="PepSY"/>
</dbReference>
<dbReference type="RefSeq" id="WP_049685984.1">
    <property type="nucleotide sequence ID" value="NZ_CP009170.1"/>
</dbReference>
<name>A0A097AUD5_THEKI</name>
<dbReference type="GO" id="GO:0009847">
    <property type="term" value="P:spore germination"/>
    <property type="evidence" value="ECO:0007669"/>
    <property type="project" value="InterPro"/>
</dbReference>
<dbReference type="AlphaFoldDB" id="A0A097AUD5"/>
<evidence type="ECO:0000259" key="1">
    <source>
        <dbReference type="Pfam" id="PF03413"/>
    </source>
</evidence>
<organism evidence="4 5">
    <name type="scientific">Thermoanaerobacter kivui</name>
    <name type="common">Acetogenium kivui</name>
    <dbReference type="NCBI Taxonomy" id="2325"/>
    <lineage>
        <taxon>Bacteria</taxon>
        <taxon>Bacillati</taxon>
        <taxon>Bacillota</taxon>
        <taxon>Clostridia</taxon>
        <taxon>Thermoanaerobacterales</taxon>
        <taxon>Thermoanaerobacteraceae</taxon>
        <taxon>Thermoanaerobacter</taxon>
    </lineage>
</organism>
<evidence type="ECO:0000313" key="5">
    <source>
        <dbReference type="Proteomes" id="UP000029669"/>
    </source>
</evidence>
<evidence type="ECO:0000313" key="4">
    <source>
        <dbReference type="EMBL" id="AIS53410.1"/>
    </source>
</evidence>
<dbReference type="Pfam" id="PF14620">
    <property type="entry name" value="YPEB_PepSY1-2"/>
    <property type="match status" value="1"/>
</dbReference>
<dbReference type="Proteomes" id="UP000029669">
    <property type="component" value="Chromosome"/>
</dbReference>
<dbReference type="NCBIfam" id="TIGR02889">
    <property type="entry name" value="spore_YpeB"/>
    <property type="match status" value="1"/>
</dbReference>
<sequence>MVKRGLTAFVLLLLLTIGAWGYRQYIEKISYHRYLQAQYDRSFYQLVSNVENIETSMGKLMVASSDKTTIPILDEIWREAFSGQEHLNQLPIGQPEIDNTSKFLTQIGDYSYSLTRKVAAGQKLTQQDLETIAKLHNYAVFLGKNLQDLRKRIQGGYELGNLRKKGTQKMGQIDSKILNVKMNTVNQTMTNYPTLIYDGPFSESLAKRTPKGLSGPDVSYDRAVQIARDFLGKPVESQNKYSPNNGKIKAYGVELKVTGKLPVYINVSKKGGHVVWMMDQRSVTKINISQSQALQYARKFLEQRGFKNMENTYSMKADGSVQFNFVPVKNDVYLYPDIVKVKVALDNGDIIGFDATAYYMNHTTRKLEKPKLTEAEAKEKVSKNLKLEGAKLTLIPLENGKEVLAYEFKGTYNGDTFYVYINALNGNEEKILKVIKTEHGDLTM</sequence>
<accession>A0A097AUD5</accession>
<proteinExistence type="predicted"/>
<dbReference type="Pfam" id="PF20769">
    <property type="entry name" value="YPEB_N"/>
    <property type="match status" value="1"/>
</dbReference>
<evidence type="ECO:0000259" key="2">
    <source>
        <dbReference type="Pfam" id="PF14620"/>
    </source>
</evidence>
<dbReference type="HOGENOM" id="CLU_045803_0_0_9"/>